<proteinExistence type="inferred from homology"/>
<evidence type="ECO:0000313" key="11">
    <source>
        <dbReference type="Proteomes" id="UP000009881"/>
    </source>
</evidence>
<sequence>MPGIQIMHDTDALLVVDVQNDFCPGGALAVPEGDAVVPVINKLMDRFATVVLTQDWHPENHASFASTHGAEPFSTIGMSYGTQVLWPDHCIAGDQGAAFHPSLRLRPAQMIQRKGMNPDIDSYSAFYENDQATTTGLAGWLKEKGITRVFAAGLATDFCVAWTCLDARRCGFEAVLIEDATRAIDQDGSLAAAMTEMEKAGVVIARENQIGD</sequence>
<evidence type="ECO:0000259" key="9">
    <source>
        <dbReference type="Pfam" id="PF00857"/>
    </source>
</evidence>
<dbReference type="Proteomes" id="UP000009881">
    <property type="component" value="Unassembled WGS sequence"/>
</dbReference>
<evidence type="ECO:0000256" key="1">
    <source>
        <dbReference type="ARBA" id="ARBA00006336"/>
    </source>
</evidence>
<dbReference type="PATRIC" id="fig|1238182.3.peg.3455"/>
<protein>
    <recommendedName>
        <fullName evidence="8">Nicotinamidase</fullName>
        <ecNumber evidence="6">3.5.1.19</ecNumber>
    </recommendedName>
    <alternativeName>
        <fullName evidence="7">Nicotinamide deamidase</fullName>
    </alternativeName>
</protein>
<name>K9GQJ6_9PROT</name>
<dbReference type="EC" id="3.5.1.19" evidence="6"/>
<evidence type="ECO:0000256" key="8">
    <source>
        <dbReference type="ARBA" id="ARBA00072277"/>
    </source>
</evidence>
<reference evidence="10 11" key="1">
    <citation type="journal article" date="2013" name="Genome Announc.">
        <title>Draft Genome Sequence of an Alphaproteobacterium, Caenispirillum salinarum AK4(T), Isolated from a Solar Saltern.</title>
        <authorList>
            <person name="Khatri I."/>
            <person name="Singh A."/>
            <person name="Korpole S."/>
            <person name="Pinnaka A.K."/>
            <person name="Subramanian S."/>
        </authorList>
    </citation>
    <scope>NUCLEOTIDE SEQUENCE [LARGE SCALE GENOMIC DNA]</scope>
    <source>
        <strain evidence="10 11">AK4</strain>
    </source>
</reference>
<dbReference type="CDD" id="cd01011">
    <property type="entry name" value="nicotinamidase"/>
    <property type="match status" value="1"/>
</dbReference>
<evidence type="ECO:0000256" key="3">
    <source>
        <dbReference type="ARBA" id="ARBA00022723"/>
    </source>
</evidence>
<dbReference type="FunFam" id="3.40.50.850:FF:000006">
    <property type="entry name" value="Bifunctional pyrazinamidase/nicotinamidase"/>
    <property type="match status" value="1"/>
</dbReference>
<gene>
    <name evidence="10" type="ORF">C882_1241</name>
</gene>
<dbReference type="PANTHER" id="PTHR11080">
    <property type="entry name" value="PYRAZINAMIDASE/NICOTINAMIDASE"/>
    <property type="match status" value="1"/>
</dbReference>
<dbReference type="EMBL" id="ANHY01000017">
    <property type="protein sequence ID" value="EKV28240.1"/>
    <property type="molecule type" value="Genomic_DNA"/>
</dbReference>
<keyword evidence="3" id="KW-0479">Metal-binding</keyword>
<dbReference type="GO" id="GO:0046872">
    <property type="term" value="F:metal ion binding"/>
    <property type="evidence" value="ECO:0007669"/>
    <property type="project" value="UniProtKB-KW"/>
</dbReference>
<dbReference type="AlphaFoldDB" id="K9GQJ6"/>
<comment type="similarity">
    <text evidence="1">Belongs to the isochorismatase family.</text>
</comment>
<organism evidence="10 11">
    <name type="scientific">Caenispirillum salinarum AK4</name>
    <dbReference type="NCBI Taxonomy" id="1238182"/>
    <lineage>
        <taxon>Bacteria</taxon>
        <taxon>Pseudomonadati</taxon>
        <taxon>Pseudomonadota</taxon>
        <taxon>Alphaproteobacteria</taxon>
        <taxon>Rhodospirillales</taxon>
        <taxon>Novispirillaceae</taxon>
        <taxon>Caenispirillum</taxon>
    </lineage>
</organism>
<keyword evidence="11" id="KW-1185">Reference proteome</keyword>
<dbReference type="InterPro" id="IPR036380">
    <property type="entry name" value="Isochorismatase-like_sf"/>
</dbReference>
<dbReference type="NCBIfam" id="NF008623">
    <property type="entry name" value="PRK11609.1"/>
    <property type="match status" value="1"/>
</dbReference>
<evidence type="ECO:0000256" key="6">
    <source>
        <dbReference type="ARBA" id="ARBA00039017"/>
    </source>
</evidence>
<dbReference type="RefSeq" id="WP_009541897.1">
    <property type="nucleotide sequence ID" value="NZ_ANHY01000017.1"/>
</dbReference>
<dbReference type="SUPFAM" id="SSF52499">
    <property type="entry name" value="Isochorismatase-like hydrolases"/>
    <property type="match status" value="1"/>
</dbReference>
<dbReference type="STRING" id="1238182.C882_1241"/>
<feature type="domain" description="Isochorismatase-like" evidence="9">
    <location>
        <begin position="12"/>
        <end position="205"/>
    </location>
</feature>
<dbReference type="Gene3D" id="3.40.50.850">
    <property type="entry name" value="Isochorismatase-like"/>
    <property type="match status" value="1"/>
</dbReference>
<dbReference type="Pfam" id="PF00857">
    <property type="entry name" value="Isochorismatase"/>
    <property type="match status" value="1"/>
</dbReference>
<evidence type="ECO:0000256" key="4">
    <source>
        <dbReference type="ARBA" id="ARBA00022801"/>
    </source>
</evidence>
<dbReference type="eggNOG" id="COG1335">
    <property type="taxonomic scope" value="Bacteria"/>
</dbReference>
<accession>K9GQJ6</accession>
<comment type="caution">
    <text evidence="10">The sequence shown here is derived from an EMBL/GenBank/DDBJ whole genome shotgun (WGS) entry which is preliminary data.</text>
</comment>
<evidence type="ECO:0000256" key="2">
    <source>
        <dbReference type="ARBA" id="ARBA00022642"/>
    </source>
</evidence>
<evidence type="ECO:0000256" key="7">
    <source>
        <dbReference type="ARBA" id="ARBA00043224"/>
    </source>
</evidence>
<dbReference type="PANTHER" id="PTHR11080:SF2">
    <property type="entry name" value="LD05707P"/>
    <property type="match status" value="1"/>
</dbReference>
<dbReference type="InterPro" id="IPR000868">
    <property type="entry name" value="Isochorismatase-like_dom"/>
</dbReference>
<dbReference type="InterPro" id="IPR052347">
    <property type="entry name" value="Isochorismatase_Nicotinamidase"/>
</dbReference>
<keyword evidence="4" id="KW-0378">Hydrolase</keyword>
<dbReference type="GO" id="GO:0008936">
    <property type="term" value="F:nicotinamidase activity"/>
    <property type="evidence" value="ECO:0007669"/>
    <property type="project" value="UniProtKB-EC"/>
</dbReference>
<keyword evidence="2" id="KW-0662">Pyridine nucleotide biosynthesis</keyword>
<evidence type="ECO:0000256" key="5">
    <source>
        <dbReference type="ARBA" id="ARBA00037900"/>
    </source>
</evidence>
<evidence type="ECO:0000313" key="10">
    <source>
        <dbReference type="EMBL" id="EKV28240.1"/>
    </source>
</evidence>
<comment type="pathway">
    <text evidence="5">Cofactor biosynthesis; nicotinate biosynthesis; nicotinate from nicotinamide: step 1/1.</text>
</comment>
<dbReference type="GO" id="GO:0019363">
    <property type="term" value="P:pyridine nucleotide biosynthetic process"/>
    <property type="evidence" value="ECO:0007669"/>
    <property type="project" value="UniProtKB-KW"/>
</dbReference>